<organism evidence="1 2">
    <name type="scientific">Riccia fluitans</name>
    <dbReference type="NCBI Taxonomy" id="41844"/>
    <lineage>
        <taxon>Eukaryota</taxon>
        <taxon>Viridiplantae</taxon>
        <taxon>Streptophyta</taxon>
        <taxon>Embryophyta</taxon>
        <taxon>Marchantiophyta</taxon>
        <taxon>Marchantiopsida</taxon>
        <taxon>Marchantiidae</taxon>
        <taxon>Marchantiales</taxon>
        <taxon>Ricciaceae</taxon>
        <taxon>Riccia</taxon>
    </lineage>
</organism>
<name>A0ABD1ZFZ4_9MARC</name>
<reference evidence="1 2" key="1">
    <citation type="submission" date="2024-09" db="EMBL/GenBank/DDBJ databases">
        <title>Chromosome-scale assembly of Riccia fluitans.</title>
        <authorList>
            <person name="Paukszto L."/>
            <person name="Sawicki J."/>
            <person name="Karawczyk K."/>
            <person name="Piernik-Szablinska J."/>
            <person name="Szczecinska M."/>
            <person name="Mazdziarz M."/>
        </authorList>
    </citation>
    <scope>NUCLEOTIDE SEQUENCE [LARGE SCALE GENOMIC DNA]</scope>
    <source>
        <strain evidence="1">Rf_01</strain>
        <tissue evidence="1">Aerial parts of the thallus</tissue>
    </source>
</reference>
<evidence type="ECO:0000313" key="1">
    <source>
        <dbReference type="EMBL" id="KAL2645302.1"/>
    </source>
</evidence>
<evidence type="ECO:0000313" key="2">
    <source>
        <dbReference type="Proteomes" id="UP001605036"/>
    </source>
</evidence>
<protein>
    <submittedName>
        <fullName evidence="1">Uncharacterized protein</fullName>
    </submittedName>
</protein>
<proteinExistence type="predicted"/>
<accession>A0ABD1ZFZ4</accession>
<dbReference type="AlphaFoldDB" id="A0ABD1ZFZ4"/>
<comment type="caution">
    <text evidence="1">The sequence shown here is derived from an EMBL/GenBank/DDBJ whole genome shotgun (WGS) entry which is preliminary data.</text>
</comment>
<dbReference type="EMBL" id="JBHFFA010000002">
    <property type="protein sequence ID" value="KAL2645302.1"/>
    <property type="molecule type" value="Genomic_DNA"/>
</dbReference>
<keyword evidence="2" id="KW-1185">Reference proteome</keyword>
<sequence length="131" mass="14659">MTTTVKTYKLDATKSVEKELGMVISVDAPSQSEYTSSGTPGSAGCSLLSFRASSTPFRWAALCETFILFFSHLRLSVDRYSLSATWYSAGKVNLRHTKWCDRRRLTGVFRLLLWEQCNAAIGSAYILLCQK</sequence>
<gene>
    <name evidence="1" type="ORF">R1flu_012889</name>
</gene>
<dbReference type="Proteomes" id="UP001605036">
    <property type="component" value="Unassembled WGS sequence"/>
</dbReference>